<accession>A0A645GPJ3</accession>
<organism evidence="2">
    <name type="scientific">bioreactor metagenome</name>
    <dbReference type="NCBI Taxonomy" id="1076179"/>
    <lineage>
        <taxon>unclassified sequences</taxon>
        <taxon>metagenomes</taxon>
        <taxon>ecological metagenomes</taxon>
    </lineage>
</organism>
<protein>
    <submittedName>
        <fullName evidence="2">Uncharacterized protein</fullName>
    </submittedName>
</protein>
<name>A0A645GPJ3_9ZZZZ</name>
<evidence type="ECO:0000256" key="1">
    <source>
        <dbReference type="SAM" id="MobiDB-lite"/>
    </source>
</evidence>
<feature type="region of interest" description="Disordered" evidence="1">
    <location>
        <begin position="32"/>
        <end position="73"/>
    </location>
</feature>
<dbReference type="EMBL" id="VSSQ01078252">
    <property type="protein sequence ID" value="MPN28106.1"/>
    <property type="molecule type" value="Genomic_DNA"/>
</dbReference>
<sequence>MVKEARPVKAMTTTVTGLTRLADTAACPKMMAPTIPMVDPSKPGMRKPASRMSSKANSISSNSPTEGNGTRSLAPAMAKIISVGKASG</sequence>
<evidence type="ECO:0000313" key="2">
    <source>
        <dbReference type="EMBL" id="MPN28106.1"/>
    </source>
</evidence>
<reference evidence="2" key="1">
    <citation type="submission" date="2019-08" db="EMBL/GenBank/DDBJ databases">
        <authorList>
            <person name="Kucharzyk K."/>
            <person name="Murdoch R.W."/>
            <person name="Higgins S."/>
            <person name="Loffler F."/>
        </authorList>
    </citation>
    <scope>NUCLEOTIDE SEQUENCE</scope>
</reference>
<dbReference type="AlphaFoldDB" id="A0A645GPJ3"/>
<proteinExistence type="predicted"/>
<comment type="caution">
    <text evidence="2">The sequence shown here is derived from an EMBL/GenBank/DDBJ whole genome shotgun (WGS) entry which is preliminary data.</text>
</comment>
<gene>
    <name evidence="2" type="ORF">SDC9_175545</name>
</gene>
<feature type="compositionally biased region" description="Low complexity" evidence="1">
    <location>
        <begin position="50"/>
        <end position="63"/>
    </location>
</feature>